<protein>
    <submittedName>
        <fullName evidence="1">Uncharacterized protein</fullName>
    </submittedName>
</protein>
<comment type="caution">
    <text evidence="1">The sequence shown here is derived from an EMBL/GenBank/DDBJ whole genome shotgun (WGS) entry which is preliminary data.</text>
</comment>
<reference evidence="1 2" key="1">
    <citation type="journal article" date="2015" name="Nature">
        <title>rRNA introns, odd ribosomes, and small enigmatic genomes across a large radiation of phyla.</title>
        <authorList>
            <person name="Brown C.T."/>
            <person name="Hug L.A."/>
            <person name="Thomas B.C."/>
            <person name="Sharon I."/>
            <person name="Castelle C.J."/>
            <person name="Singh A."/>
            <person name="Wilkins M.J."/>
            <person name="Williams K.H."/>
            <person name="Banfield J.F."/>
        </authorList>
    </citation>
    <scope>NUCLEOTIDE SEQUENCE [LARGE SCALE GENOMIC DNA]</scope>
</reference>
<gene>
    <name evidence="1" type="ORF">UT24_C0003G0031</name>
</gene>
<proteinExistence type="predicted"/>
<organism evidence="1 2">
    <name type="scientific">Candidatus Woesebacteria bacterium GW2011_GWB1_39_12</name>
    <dbReference type="NCBI Taxonomy" id="1618574"/>
    <lineage>
        <taxon>Bacteria</taxon>
        <taxon>Candidatus Woeseibacteriota</taxon>
    </lineage>
</organism>
<dbReference type="AlphaFoldDB" id="A0A0G0MC72"/>
<name>A0A0G0MC72_9BACT</name>
<accession>A0A0G0MC72</accession>
<evidence type="ECO:0000313" key="2">
    <source>
        <dbReference type="Proteomes" id="UP000033881"/>
    </source>
</evidence>
<evidence type="ECO:0000313" key="1">
    <source>
        <dbReference type="EMBL" id="KKR01624.1"/>
    </source>
</evidence>
<sequence length="54" mass="6251">MRLRRNFLVGLATLFRALHIITKNDYENFRLNLALAEAARKHNLKMVSVPLDGE</sequence>
<dbReference type="EMBL" id="LBWB01000003">
    <property type="protein sequence ID" value="KKR01624.1"/>
    <property type="molecule type" value="Genomic_DNA"/>
</dbReference>
<dbReference type="Proteomes" id="UP000033881">
    <property type="component" value="Unassembled WGS sequence"/>
</dbReference>